<sequence length="261" mass="29494">MIKYQDIPSISDEYGEARRDLCDAGEEVRTLLPCDNPQGAGGITQTGQGADRNLQGEMMATCECGCGQAVVLKPYCKGGRIYNPRFVWGHNKSTLEKHLSAETRKKMGEALKGRPSPRKGVHLSAETKRKLSEANKGYRHSEEAKRKISEAGKRRLCSKETREKISNANRGKSPWITGKRHSEKTKRKISESNRGKLGPNKGKQLSTETRRKLSKINRGKHHSEETKRKLSELNKGKHHSLEVRKKMSEAQNNFVREYPDK</sequence>
<evidence type="ECO:0000313" key="3">
    <source>
        <dbReference type="EMBL" id="GAI41407.1"/>
    </source>
</evidence>
<proteinExistence type="predicted"/>
<evidence type="ECO:0000256" key="1">
    <source>
        <dbReference type="SAM" id="MobiDB-lite"/>
    </source>
</evidence>
<dbReference type="SUPFAM" id="SSF64496">
    <property type="entry name" value="DNA-binding domain of intron-encoded endonucleases"/>
    <property type="match status" value="2"/>
</dbReference>
<feature type="domain" description="Nuclease associated modular" evidence="2">
    <location>
        <begin position="153"/>
        <end position="169"/>
    </location>
</feature>
<feature type="domain" description="Nuclease associated modular" evidence="2">
    <location>
        <begin position="177"/>
        <end position="193"/>
    </location>
</feature>
<dbReference type="SMART" id="SM00496">
    <property type="entry name" value="IENR2"/>
    <property type="match status" value="8"/>
</dbReference>
<feature type="compositionally biased region" description="Basic and acidic residues" evidence="1">
    <location>
        <begin position="139"/>
        <end position="165"/>
    </location>
</feature>
<dbReference type="Pfam" id="PF07460">
    <property type="entry name" value="NUMOD3"/>
    <property type="match status" value="4"/>
</dbReference>
<feature type="non-terminal residue" evidence="3">
    <location>
        <position position="261"/>
    </location>
</feature>
<feature type="domain" description="Nuclease associated modular" evidence="2">
    <location>
        <begin position="235"/>
        <end position="251"/>
    </location>
</feature>
<evidence type="ECO:0000259" key="2">
    <source>
        <dbReference type="SMART" id="SM00496"/>
    </source>
</evidence>
<accession>X1NBJ9</accession>
<feature type="compositionally biased region" description="Basic and acidic residues" evidence="1">
    <location>
        <begin position="222"/>
        <end position="248"/>
    </location>
</feature>
<dbReference type="AlphaFoldDB" id="X1NBJ9"/>
<feature type="domain" description="Nuclease associated modular" evidence="2">
    <location>
        <begin position="218"/>
        <end position="234"/>
    </location>
</feature>
<gene>
    <name evidence="3" type="ORF">S06H3_39040</name>
</gene>
<protein>
    <recommendedName>
        <fullName evidence="2">Nuclease associated modular domain-containing protein</fullName>
    </recommendedName>
</protein>
<organism evidence="3">
    <name type="scientific">marine sediment metagenome</name>
    <dbReference type="NCBI Taxonomy" id="412755"/>
    <lineage>
        <taxon>unclassified sequences</taxon>
        <taxon>metagenomes</taxon>
        <taxon>ecological metagenomes</taxon>
    </lineage>
</organism>
<name>X1NBJ9_9ZZZZ</name>
<feature type="domain" description="Nuclease associated modular" evidence="2">
    <location>
        <begin position="95"/>
        <end position="111"/>
    </location>
</feature>
<comment type="caution">
    <text evidence="3">The sequence shown here is derived from an EMBL/GenBank/DDBJ whole genome shotgun (WGS) entry which is preliminary data.</text>
</comment>
<feature type="region of interest" description="Disordered" evidence="1">
    <location>
        <begin position="110"/>
        <end position="261"/>
    </location>
</feature>
<feature type="domain" description="Nuclease associated modular" evidence="2">
    <location>
        <begin position="201"/>
        <end position="217"/>
    </location>
</feature>
<feature type="domain" description="Nuclease associated modular" evidence="2">
    <location>
        <begin position="136"/>
        <end position="152"/>
    </location>
</feature>
<dbReference type="EMBL" id="BARV01023841">
    <property type="protein sequence ID" value="GAI41407.1"/>
    <property type="molecule type" value="Genomic_DNA"/>
</dbReference>
<dbReference type="GO" id="GO:0003677">
    <property type="term" value="F:DNA binding"/>
    <property type="evidence" value="ECO:0007669"/>
    <property type="project" value="InterPro"/>
</dbReference>
<dbReference type="InterPro" id="IPR003611">
    <property type="entry name" value="NUMOD3"/>
</dbReference>
<reference evidence="3" key="1">
    <citation type="journal article" date="2014" name="Front. Microbiol.">
        <title>High frequency of phylogenetically diverse reductive dehalogenase-homologous genes in deep subseafloor sedimentary metagenomes.</title>
        <authorList>
            <person name="Kawai M."/>
            <person name="Futagami T."/>
            <person name="Toyoda A."/>
            <person name="Takaki Y."/>
            <person name="Nishi S."/>
            <person name="Hori S."/>
            <person name="Arai W."/>
            <person name="Tsubouchi T."/>
            <person name="Morono Y."/>
            <person name="Uchiyama I."/>
            <person name="Ito T."/>
            <person name="Fujiyama A."/>
            <person name="Inagaki F."/>
            <person name="Takami H."/>
        </authorList>
    </citation>
    <scope>NUCLEOTIDE SEQUENCE</scope>
    <source>
        <strain evidence="3">Expedition CK06-06</strain>
    </source>
</reference>
<feature type="domain" description="Nuclease associated modular" evidence="2">
    <location>
        <begin position="119"/>
        <end position="135"/>
    </location>
</feature>
<feature type="compositionally biased region" description="Basic residues" evidence="1">
    <location>
        <begin position="178"/>
        <end position="187"/>
    </location>
</feature>
<feature type="compositionally biased region" description="Basic residues" evidence="1">
    <location>
        <begin position="212"/>
        <end position="221"/>
    </location>
</feature>